<sequence length="38" mass="4101">MLKPLFTAEADYGSVLLAHQQKYSGSDAWGSAGRAYLP</sequence>
<proteinExistence type="predicted"/>
<reference evidence="1" key="1">
    <citation type="submission" date="2020-01" db="EMBL/GenBank/DDBJ databases">
        <authorList>
            <person name="Qin S."/>
        </authorList>
    </citation>
    <scope>NUCLEOTIDE SEQUENCE</scope>
    <source>
        <strain evidence="1">CVir17-16-YZ6g</strain>
        <plasmid evidence="1">p17-15-vir-like</plasmid>
    </source>
</reference>
<dbReference type="EC" id="6.3.2.38" evidence="1"/>
<dbReference type="EMBL" id="MN956836">
    <property type="protein sequence ID" value="QTX14892.1"/>
    <property type="molecule type" value="Genomic_DNA"/>
</dbReference>
<keyword evidence="1" id="KW-0436">Ligase</keyword>
<name>A0A8B0SZV5_KLEPN</name>
<accession>A0A8B0SZV5</accession>
<dbReference type="GO" id="GO:0016874">
    <property type="term" value="F:ligase activity"/>
    <property type="evidence" value="ECO:0007669"/>
    <property type="project" value="UniProtKB-KW"/>
</dbReference>
<keyword evidence="1" id="KW-0614">Plasmid</keyword>
<protein>
    <submittedName>
        <fullName evidence="1">N(2)-citryl-N(6)-acetyl-N(6)-hydroxylysine synthase, aerobactin biosynthesis protein IucA</fullName>
        <ecNumber evidence="1">6.3.2.38</ecNumber>
    </submittedName>
</protein>
<evidence type="ECO:0000313" key="1">
    <source>
        <dbReference type="EMBL" id="QTX14892.1"/>
    </source>
</evidence>
<dbReference type="AlphaFoldDB" id="A0A8B0SZV5"/>
<geneLocation type="plasmid" evidence="1">
    <name>p17-15-vir-like</name>
</geneLocation>
<organism evidence="1">
    <name type="scientific">Klebsiella pneumoniae</name>
    <dbReference type="NCBI Taxonomy" id="573"/>
    <lineage>
        <taxon>Bacteria</taxon>
        <taxon>Pseudomonadati</taxon>
        <taxon>Pseudomonadota</taxon>
        <taxon>Gammaproteobacteria</taxon>
        <taxon>Enterobacterales</taxon>
        <taxon>Enterobacteriaceae</taxon>
        <taxon>Klebsiella/Raoultella group</taxon>
        <taxon>Klebsiella</taxon>
        <taxon>Klebsiella pneumoniae complex</taxon>
    </lineage>
</organism>